<reference evidence="1" key="2">
    <citation type="submission" date="2020-11" db="EMBL/GenBank/DDBJ databases">
        <authorList>
            <person name="McCartney M.A."/>
            <person name="Auch B."/>
            <person name="Kono T."/>
            <person name="Mallez S."/>
            <person name="Becker A."/>
            <person name="Gohl D.M."/>
            <person name="Silverstein K.A.T."/>
            <person name="Koren S."/>
            <person name="Bechman K.B."/>
            <person name="Herman A."/>
            <person name="Abrahante J.E."/>
            <person name="Garbe J."/>
        </authorList>
    </citation>
    <scope>NUCLEOTIDE SEQUENCE</scope>
    <source>
        <strain evidence="1">Duluth1</strain>
        <tissue evidence="1">Whole animal</tissue>
    </source>
</reference>
<organism evidence="1 2">
    <name type="scientific">Dreissena polymorpha</name>
    <name type="common">Zebra mussel</name>
    <name type="synonym">Mytilus polymorpha</name>
    <dbReference type="NCBI Taxonomy" id="45954"/>
    <lineage>
        <taxon>Eukaryota</taxon>
        <taxon>Metazoa</taxon>
        <taxon>Spiralia</taxon>
        <taxon>Lophotrochozoa</taxon>
        <taxon>Mollusca</taxon>
        <taxon>Bivalvia</taxon>
        <taxon>Autobranchia</taxon>
        <taxon>Heteroconchia</taxon>
        <taxon>Euheterodonta</taxon>
        <taxon>Imparidentia</taxon>
        <taxon>Neoheterodontei</taxon>
        <taxon>Myida</taxon>
        <taxon>Dreissenoidea</taxon>
        <taxon>Dreissenidae</taxon>
        <taxon>Dreissena</taxon>
    </lineage>
</organism>
<keyword evidence="2" id="KW-1185">Reference proteome</keyword>
<reference evidence="1" key="1">
    <citation type="journal article" date="2019" name="bioRxiv">
        <title>The Genome of the Zebra Mussel, Dreissena polymorpha: A Resource for Invasive Species Research.</title>
        <authorList>
            <person name="McCartney M.A."/>
            <person name="Auch B."/>
            <person name="Kono T."/>
            <person name="Mallez S."/>
            <person name="Zhang Y."/>
            <person name="Obille A."/>
            <person name="Becker A."/>
            <person name="Abrahante J.E."/>
            <person name="Garbe J."/>
            <person name="Badalamenti J.P."/>
            <person name="Herman A."/>
            <person name="Mangelson H."/>
            <person name="Liachko I."/>
            <person name="Sullivan S."/>
            <person name="Sone E.D."/>
            <person name="Koren S."/>
            <person name="Silverstein K.A.T."/>
            <person name="Beckman K.B."/>
            <person name="Gohl D.M."/>
        </authorList>
    </citation>
    <scope>NUCLEOTIDE SEQUENCE</scope>
    <source>
        <strain evidence="1">Duluth1</strain>
        <tissue evidence="1">Whole animal</tissue>
    </source>
</reference>
<dbReference type="EMBL" id="JAIWYP010000004">
    <property type="protein sequence ID" value="KAH3832337.1"/>
    <property type="molecule type" value="Genomic_DNA"/>
</dbReference>
<accession>A0A9D4QIW1</accession>
<evidence type="ECO:0000313" key="1">
    <source>
        <dbReference type="EMBL" id="KAH3832337.1"/>
    </source>
</evidence>
<evidence type="ECO:0000313" key="2">
    <source>
        <dbReference type="Proteomes" id="UP000828390"/>
    </source>
</evidence>
<dbReference type="Proteomes" id="UP000828390">
    <property type="component" value="Unassembled WGS sequence"/>
</dbReference>
<protein>
    <submittedName>
        <fullName evidence="1">Uncharacterized protein</fullName>
    </submittedName>
</protein>
<proteinExistence type="predicted"/>
<dbReference type="AlphaFoldDB" id="A0A9D4QIW1"/>
<gene>
    <name evidence="1" type="ORF">DPMN_105622</name>
</gene>
<comment type="caution">
    <text evidence="1">The sequence shown here is derived from an EMBL/GenBank/DDBJ whole genome shotgun (WGS) entry which is preliminary data.</text>
</comment>
<sequence>MYQVPYAEKLTKGLHNHAEVNICIFFGESLRVKTRRDAADRCRGRNRRGVTPRIIAECLGMMPREYSLWMRSNFENKRVCPRRSRGFCWFCVSCTVKLVLCWQQKLVLNMFILVPEHVCSTAELICYLLPYN</sequence>
<name>A0A9D4QIW1_DREPO</name>